<protein>
    <submittedName>
        <fullName evidence="1">Uncharacterized protein</fullName>
    </submittedName>
</protein>
<organism evidence="1 2">
    <name type="scientific">Brevibacillus fluminis</name>
    <dbReference type="NCBI Taxonomy" id="511487"/>
    <lineage>
        <taxon>Bacteria</taxon>
        <taxon>Bacillati</taxon>
        <taxon>Bacillota</taxon>
        <taxon>Bacilli</taxon>
        <taxon>Bacillales</taxon>
        <taxon>Paenibacillaceae</taxon>
        <taxon>Brevibacillus</taxon>
    </lineage>
</organism>
<dbReference type="AlphaFoldDB" id="A0A3M8D9X5"/>
<reference evidence="1 2" key="1">
    <citation type="submission" date="2018-10" db="EMBL/GenBank/DDBJ databases">
        <title>Phylogenomics of Brevibacillus.</title>
        <authorList>
            <person name="Dunlap C."/>
        </authorList>
    </citation>
    <scope>NUCLEOTIDE SEQUENCE [LARGE SCALE GENOMIC DNA]</scope>
    <source>
        <strain evidence="1 2">JCM 15716</strain>
    </source>
</reference>
<gene>
    <name evidence="1" type="ORF">EDM56_19970</name>
</gene>
<name>A0A3M8D9X5_9BACL</name>
<keyword evidence="2" id="KW-1185">Reference proteome</keyword>
<dbReference type="Proteomes" id="UP000271031">
    <property type="component" value="Unassembled WGS sequence"/>
</dbReference>
<comment type="caution">
    <text evidence="1">The sequence shown here is derived from an EMBL/GenBank/DDBJ whole genome shotgun (WGS) entry which is preliminary data.</text>
</comment>
<accession>A0A3M8D9X5</accession>
<sequence>MDRNQPIIWKRLQKSRVQKVMKENQIPGVAVGLGQGRSAFLWKGLWLLGCGKPQCTFLQKKD</sequence>
<dbReference type="EMBL" id="RHHQ01000016">
    <property type="protein sequence ID" value="RNB84844.1"/>
    <property type="molecule type" value="Genomic_DNA"/>
</dbReference>
<evidence type="ECO:0000313" key="2">
    <source>
        <dbReference type="Proteomes" id="UP000271031"/>
    </source>
</evidence>
<proteinExistence type="predicted"/>
<evidence type="ECO:0000313" key="1">
    <source>
        <dbReference type="EMBL" id="RNB84844.1"/>
    </source>
</evidence>